<keyword evidence="3" id="KW-1185">Reference proteome</keyword>
<organism evidence="2 3">
    <name type="scientific">Hypsizygus marmoreus</name>
    <name type="common">White beech mushroom</name>
    <name type="synonym">Agaricus marmoreus</name>
    <dbReference type="NCBI Taxonomy" id="39966"/>
    <lineage>
        <taxon>Eukaryota</taxon>
        <taxon>Fungi</taxon>
        <taxon>Dikarya</taxon>
        <taxon>Basidiomycota</taxon>
        <taxon>Agaricomycotina</taxon>
        <taxon>Agaricomycetes</taxon>
        <taxon>Agaricomycetidae</taxon>
        <taxon>Agaricales</taxon>
        <taxon>Tricholomatineae</taxon>
        <taxon>Lyophyllaceae</taxon>
        <taxon>Hypsizygus</taxon>
    </lineage>
</organism>
<name>A0A369K8Q5_HYPMA</name>
<gene>
    <name evidence="2" type="ORF">Hypma_007045</name>
</gene>
<comment type="caution">
    <text evidence="2">The sequence shown here is derived from an EMBL/GenBank/DDBJ whole genome shotgun (WGS) entry which is preliminary data.</text>
</comment>
<accession>A0A369K8Q5</accession>
<protein>
    <recommendedName>
        <fullName evidence="4">Secreted protein</fullName>
    </recommendedName>
</protein>
<dbReference type="AlphaFoldDB" id="A0A369K8Q5"/>
<evidence type="ECO:0000256" key="1">
    <source>
        <dbReference type="SAM" id="SignalP"/>
    </source>
</evidence>
<reference evidence="2" key="1">
    <citation type="submission" date="2018-04" db="EMBL/GenBank/DDBJ databases">
        <title>Whole genome sequencing of Hypsizygus marmoreus.</title>
        <authorList>
            <person name="Choi I.-G."/>
            <person name="Min B."/>
            <person name="Kim J.-G."/>
            <person name="Kim S."/>
            <person name="Oh Y.-L."/>
            <person name="Kong W.-S."/>
            <person name="Park H."/>
            <person name="Jeong J."/>
            <person name="Song E.-S."/>
        </authorList>
    </citation>
    <scope>NUCLEOTIDE SEQUENCE [LARGE SCALE GENOMIC DNA]</scope>
    <source>
        <strain evidence="2">51987-8</strain>
    </source>
</reference>
<dbReference type="InParanoid" id="A0A369K8Q5"/>
<proteinExistence type="predicted"/>
<keyword evidence="1" id="KW-0732">Signal</keyword>
<dbReference type="EMBL" id="LUEZ02000005">
    <property type="protein sequence ID" value="RDB30308.1"/>
    <property type="molecule type" value="Genomic_DNA"/>
</dbReference>
<evidence type="ECO:0000313" key="2">
    <source>
        <dbReference type="EMBL" id="RDB30308.1"/>
    </source>
</evidence>
<evidence type="ECO:0000313" key="3">
    <source>
        <dbReference type="Proteomes" id="UP000076154"/>
    </source>
</evidence>
<feature type="chain" id="PRO_5017041792" description="Secreted protein" evidence="1">
    <location>
        <begin position="18"/>
        <end position="82"/>
    </location>
</feature>
<feature type="signal peptide" evidence="1">
    <location>
        <begin position="1"/>
        <end position="17"/>
    </location>
</feature>
<sequence length="82" mass="9075">MFLRFRFSSNLMFWVQGVGVFDGQQMRAGFVPCGSTAVSFFHPHCSLPIPSADSSHAHLPPLILRVSTRTHENIFCTAVPSP</sequence>
<evidence type="ECO:0008006" key="4">
    <source>
        <dbReference type="Google" id="ProtNLM"/>
    </source>
</evidence>
<dbReference type="Proteomes" id="UP000076154">
    <property type="component" value="Unassembled WGS sequence"/>
</dbReference>